<dbReference type="Proteomes" id="UP000572007">
    <property type="component" value="Unassembled WGS sequence"/>
</dbReference>
<gene>
    <name evidence="1" type="ORF">HGA10_09250</name>
</gene>
<accession>A0A846W3A6</accession>
<proteinExistence type="predicted"/>
<dbReference type="AlphaFoldDB" id="A0A846W3A6"/>
<name>A0A846W3A6_9NOCA</name>
<dbReference type="RefSeq" id="WP_157105135.1">
    <property type="nucleotide sequence ID" value="NZ_JAAXOM010000002.1"/>
</dbReference>
<protein>
    <submittedName>
        <fullName evidence="1">Uncharacterized protein</fullName>
    </submittedName>
</protein>
<evidence type="ECO:0000313" key="2">
    <source>
        <dbReference type="Proteomes" id="UP000572007"/>
    </source>
</evidence>
<comment type="caution">
    <text evidence="1">The sequence shown here is derived from an EMBL/GenBank/DDBJ whole genome shotgun (WGS) entry which is preliminary data.</text>
</comment>
<evidence type="ECO:0000313" key="1">
    <source>
        <dbReference type="EMBL" id="NKX87495.1"/>
    </source>
</evidence>
<dbReference type="EMBL" id="JAAXOM010000002">
    <property type="protein sequence ID" value="NKX87495.1"/>
    <property type="molecule type" value="Genomic_DNA"/>
</dbReference>
<reference evidence="1 2" key="1">
    <citation type="submission" date="2020-04" db="EMBL/GenBank/DDBJ databases">
        <title>MicrobeNet Type strains.</title>
        <authorList>
            <person name="Nicholson A.C."/>
        </authorList>
    </citation>
    <scope>NUCLEOTIDE SEQUENCE [LARGE SCALE GENOMIC DNA]</scope>
    <source>
        <strain evidence="1 2">DSM 44960</strain>
    </source>
</reference>
<organism evidence="1 2">
    <name type="scientific">Nocardia coubleae</name>
    <dbReference type="NCBI Taxonomy" id="356147"/>
    <lineage>
        <taxon>Bacteria</taxon>
        <taxon>Bacillati</taxon>
        <taxon>Actinomycetota</taxon>
        <taxon>Actinomycetes</taxon>
        <taxon>Mycobacteriales</taxon>
        <taxon>Nocardiaceae</taxon>
        <taxon>Nocardia</taxon>
    </lineage>
</organism>
<sequence>MEGDTWTVPMEGGGTRTYTIPIGNGNQSVDVVEDRGDGTKSSARIVANGQGGYQKWGRNEFGGEYYVNKPSAEANAYGQNFLPGSDTSAAPHSEFGATADWKHVGTPSYDAEGNRVGTDYASLNEKGTYDNTHVDNYGNKTFSITTSKSGGGVESTFSGQIDNSGRGWKYDNQKRLWNYNIDDNNKPVVSHHEEKTSKRTFLMPDGPNTKIETIDGSGHLVARLTLDPKGMLLTGWAAGDGNPVTVTTMSKGMAAQLSSVDATRAYSAAIAKTGGTSSTEFMTDPSRVATEKLTRMISQLPGGDETRIALVKDRDGNVVSVSSIGVDGVQHTVQATDIPDPTGPDLGWLDKLSVGGTLRVFKDIGVGFFAMTDLGSVINSVGGMFGKEPNLPTSDNIGQAVADQVKAAKREYDNDNYLGTLNHAGQVVGLPDWRDPNSVLAIGATWFGARALGRSAAGSGETPRNGAVEVPEILKGRAPADLPDGLTLVDMPDVVAHLPTRGIRLPNPGGEGTPWGAPLEGEYVRLGESPEFPTLSAKELKNSKKADELLRTYRIDGRQVFGNTALNDPARIRAFSVLANTSFPSKAAALIPVTMRFALDHAGSSNPRSFANHYEYVKAMFDEHSKTVDYSRKRPGESNPAYAARVFDFNSVSLALVNDVRWVESSGWQARSVDPGLERAPLIAAVQSLDRLGFGDSVGAAYHAIKHQRELPAPESSGLSTLAGYHASAAETVKNGYSVKERRDPGGVKTIVFHRTVVWEGGAKTLEAIVKVMPDGKVVIASYGDPKVVVPKAVEK</sequence>
<keyword evidence="2" id="KW-1185">Reference proteome</keyword>